<evidence type="ECO:0000313" key="2">
    <source>
        <dbReference type="Proteomes" id="UP000240505"/>
    </source>
</evidence>
<name>A0A2R4C7V9_9BURK</name>
<keyword evidence="2" id="KW-1185">Reference proteome</keyword>
<reference evidence="1 2" key="1">
    <citation type="submission" date="2018-03" db="EMBL/GenBank/DDBJ databases">
        <title>Massilia armeniaca sp. nov., isolated from desert soil.</title>
        <authorList>
            <person name="Huang H."/>
            <person name="Ren M."/>
        </authorList>
    </citation>
    <scope>NUCLEOTIDE SEQUENCE [LARGE SCALE GENOMIC DNA]</scope>
    <source>
        <strain evidence="1 2">ZMN-3</strain>
    </source>
</reference>
<dbReference type="AlphaFoldDB" id="A0A2R4C7V9"/>
<dbReference type="KEGG" id="masz:C9I28_07790"/>
<protein>
    <submittedName>
        <fullName evidence="1">Uncharacterized protein</fullName>
    </submittedName>
</protein>
<organism evidence="1 2">
    <name type="scientific">Pseudoduganella armeniaca</name>
    <dbReference type="NCBI Taxonomy" id="2072590"/>
    <lineage>
        <taxon>Bacteria</taxon>
        <taxon>Pseudomonadati</taxon>
        <taxon>Pseudomonadota</taxon>
        <taxon>Betaproteobacteria</taxon>
        <taxon>Burkholderiales</taxon>
        <taxon>Oxalobacteraceae</taxon>
        <taxon>Telluria group</taxon>
        <taxon>Pseudoduganella</taxon>
    </lineage>
</organism>
<dbReference type="EMBL" id="CP028324">
    <property type="protein sequence ID" value="AVR95638.1"/>
    <property type="molecule type" value="Genomic_DNA"/>
</dbReference>
<proteinExistence type="predicted"/>
<dbReference type="Proteomes" id="UP000240505">
    <property type="component" value="Chromosome"/>
</dbReference>
<evidence type="ECO:0000313" key="1">
    <source>
        <dbReference type="EMBL" id="AVR95638.1"/>
    </source>
</evidence>
<gene>
    <name evidence="1" type="ORF">C9I28_07790</name>
</gene>
<sequence length="143" mass="15770">MLISSGAASAFPGTIDLQRIEGPVKRSLSISNWHVDKRGVPSFDFAFSQAGGGCEYQRKGHAIAGFDEADGHVELEIYAGEDDHGKEGPRMIIFYANNNDVVLSMPVQQNKVSWVTFEDKLMRSTVAKKCGYTERGTSIELRK</sequence>
<accession>A0A2R4C7V9</accession>